<sequence length="161" mass="18178">MKKLASVLLASCISVGLIPATSFAGEGENKVHKAKRHHMKPLAHIEKRLLSAKAVKHLALTDTQQTELKAVFETYKSRLAALKETQPQAKPHKAFKEIIEAETFDKAQAQILLEEHAPKKQAFILTMLEARHAIHHILTAEQREKIAQRKGKFLAKMRHKD</sequence>
<dbReference type="GO" id="GO:0051082">
    <property type="term" value="F:unfolded protein binding"/>
    <property type="evidence" value="ECO:0007669"/>
    <property type="project" value="TreeGrafter"/>
</dbReference>
<evidence type="ECO:0000256" key="3">
    <source>
        <dbReference type="ARBA" id="ARBA00022729"/>
    </source>
</evidence>
<dbReference type="EMBL" id="AUYB01000124">
    <property type="protein sequence ID" value="KZN33347.1"/>
    <property type="molecule type" value="Genomic_DNA"/>
</dbReference>
<name>A0A166VR57_9GAMM</name>
<dbReference type="Proteomes" id="UP000076643">
    <property type="component" value="Unassembled WGS sequence"/>
</dbReference>
<feature type="chain" id="PRO_5007881308" description="Periplasmic heavy metal sensor" evidence="5">
    <location>
        <begin position="25"/>
        <end position="161"/>
    </location>
</feature>
<evidence type="ECO:0000256" key="5">
    <source>
        <dbReference type="SAM" id="SignalP"/>
    </source>
</evidence>
<comment type="similarity">
    <text evidence="2">Belongs to the CpxP/Spy family.</text>
</comment>
<proteinExistence type="inferred from homology"/>
<dbReference type="GO" id="GO:0030288">
    <property type="term" value="C:outer membrane-bounded periplasmic space"/>
    <property type="evidence" value="ECO:0007669"/>
    <property type="project" value="TreeGrafter"/>
</dbReference>
<reference evidence="6 7" key="1">
    <citation type="submission" date="2013-07" db="EMBL/GenBank/DDBJ databases">
        <title>Comparative Genomic and Metabolomic Analysis of Twelve Strains of Pseudoalteromonas luteoviolacea.</title>
        <authorList>
            <person name="Vynne N.G."/>
            <person name="Mansson M."/>
            <person name="Gram L."/>
        </authorList>
    </citation>
    <scope>NUCLEOTIDE SEQUENCE [LARGE SCALE GENOMIC DNA]</scope>
    <source>
        <strain evidence="6 7">DSM 6061</strain>
    </source>
</reference>
<keyword evidence="4" id="KW-0574">Periplasm</keyword>
<evidence type="ECO:0000313" key="6">
    <source>
        <dbReference type="EMBL" id="KZN33347.1"/>
    </source>
</evidence>
<evidence type="ECO:0008006" key="8">
    <source>
        <dbReference type="Google" id="ProtNLM"/>
    </source>
</evidence>
<dbReference type="AlphaFoldDB" id="A0A166VR57"/>
<dbReference type="PANTHER" id="PTHR38102:SF1">
    <property type="entry name" value="PERIPLASMIC CHAPERONE SPY"/>
    <property type="match status" value="1"/>
</dbReference>
<dbReference type="InterPro" id="IPR012899">
    <property type="entry name" value="LTXXQ"/>
</dbReference>
<dbReference type="CDD" id="cd09916">
    <property type="entry name" value="CpxP_like"/>
    <property type="match status" value="1"/>
</dbReference>
<organism evidence="6 7">
    <name type="scientific">Pseudoalteromonas luteoviolacea DSM 6061</name>
    <dbReference type="NCBI Taxonomy" id="1365250"/>
    <lineage>
        <taxon>Bacteria</taxon>
        <taxon>Pseudomonadati</taxon>
        <taxon>Pseudomonadota</taxon>
        <taxon>Gammaproteobacteria</taxon>
        <taxon>Alteromonadales</taxon>
        <taxon>Pseudoalteromonadaceae</taxon>
        <taxon>Pseudoalteromonas</taxon>
    </lineage>
</organism>
<gene>
    <name evidence="6" type="ORF">N475_20305</name>
</gene>
<evidence type="ECO:0000256" key="4">
    <source>
        <dbReference type="ARBA" id="ARBA00022764"/>
    </source>
</evidence>
<evidence type="ECO:0000313" key="7">
    <source>
        <dbReference type="Proteomes" id="UP000076643"/>
    </source>
</evidence>
<protein>
    <recommendedName>
        <fullName evidence="8">Periplasmic heavy metal sensor</fullName>
    </recommendedName>
</protein>
<dbReference type="Gene3D" id="1.20.120.1490">
    <property type="match status" value="1"/>
</dbReference>
<accession>A0A166VR57</accession>
<keyword evidence="3 5" id="KW-0732">Signal</keyword>
<feature type="signal peptide" evidence="5">
    <location>
        <begin position="1"/>
        <end position="24"/>
    </location>
</feature>
<dbReference type="InterPro" id="IPR052211">
    <property type="entry name" value="Cpx_auxiliary_protein"/>
</dbReference>
<dbReference type="Pfam" id="PF07813">
    <property type="entry name" value="LTXXQ"/>
    <property type="match status" value="1"/>
</dbReference>
<comment type="subcellular location">
    <subcellularLocation>
        <location evidence="1">Periplasm</location>
    </subcellularLocation>
</comment>
<keyword evidence="7" id="KW-1185">Reference proteome</keyword>
<evidence type="ECO:0000256" key="1">
    <source>
        <dbReference type="ARBA" id="ARBA00004418"/>
    </source>
</evidence>
<evidence type="ECO:0000256" key="2">
    <source>
        <dbReference type="ARBA" id="ARBA00008441"/>
    </source>
</evidence>
<dbReference type="PATRIC" id="fig|1365250.3.peg.3770"/>
<dbReference type="PANTHER" id="PTHR38102">
    <property type="entry name" value="PERIPLASMIC CHAPERONE SPY"/>
    <property type="match status" value="1"/>
</dbReference>
<comment type="caution">
    <text evidence="6">The sequence shown here is derived from an EMBL/GenBank/DDBJ whole genome shotgun (WGS) entry which is preliminary data.</text>
</comment>
<dbReference type="RefSeq" id="WP_063365728.1">
    <property type="nucleotide sequence ID" value="NZ_AQHB01000030.1"/>
</dbReference>